<organism evidence="6 7">
    <name type="scientific">Chitinophaga oryziterrae</name>
    <dbReference type="NCBI Taxonomy" id="1031224"/>
    <lineage>
        <taxon>Bacteria</taxon>
        <taxon>Pseudomonadati</taxon>
        <taxon>Bacteroidota</taxon>
        <taxon>Chitinophagia</taxon>
        <taxon>Chitinophagales</taxon>
        <taxon>Chitinophagaceae</taxon>
        <taxon>Chitinophaga</taxon>
    </lineage>
</organism>
<dbReference type="RefSeq" id="WP_157301762.1">
    <property type="nucleotide sequence ID" value="NZ_BAAAZB010000004.1"/>
</dbReference>
<dbReference type="EMBL" id="WRXO01000006">
    <property type="protein sequence ID" value="MVT43157.1"/>
    <property type="molecule type" value="Genomic_DNA"/>
</dbReference>
<dbReference type="Proteomes" id="UP000468388">
    <property type="component" value="Unassembled WGS sequence"/>
</dbReference>
<gene>
    <name evidence="6" type="ORF">GO495_21350</name>
</gene>
<feature type="transmembrane region" description="Helical" evidence="5">
    <location>
        <begin position="59"/>
        <end position="81"/>
    </location>
</feature>
<keyword evidence="4 5" id="KW-0472">Membrane</keyword>
<accession>A0A6N8JD08</accession>
<evidence type="ECO:0000256" key="2">
    <source>
        <dbReference type="ARBA" id="ARBA00022692"/>
    </source>
</evidence>
<evidence type="ECO:0000256" key="1">
    <source>
        <dbReference type="ARBA" id="ARBA00004141"/>
    </source>
</evidence>
<dbReference type="InterPro" id="IPR019109">
    <property type="entry name" value="MamF_MmsF"/>
</dbReference>
<name>A0A6N8JD08_9BACT</name>
<dbReference type="Pfam" id="PF09685">
    <property type="entry name" value="MamF_MmsF"/>
    <property type="match status" value="1"/>
</dbReference>
<keyword evidence="2 5" id="KW-0812">Transmembrane</keyword>
<protein>
    <submittedName>
        <fullName evidence="6">DUF4870 domain-containing protein</fullName>
    </submittedName>
</protein>
<reference evidence="6 7" key="1">
    <citation type="submission" date="2019-12" db="EMBL/GenBank/DDBJ databases">
        <title>The draft genomic sequence of strain Chitinophaga oryziterrae JCM 16595.</title>
        <authorList>
            <person name="Zhang X."/>
        </authorList>
    </citation>
    <scope>NUCLEOTIDE SEQUENCE [LARGE SCALE GENOMIC DNA]</scope>
    <source>
        <strain evidence="6 7">JCM 16595</strain>
    </source>
</reference>
<evidence type="ECO:0000256" key="5">
    <source>
        <dbReference type="SAM" id="Phobius"/>
    </source>
</evidence>
<keyword evidence="3 5" id="KW-1133">Transmembrane helix</keyword>
<comment type="caution">
    <text evidence="6">The sequence shown here is derived from an EMBL/GenBank/DDBJ whole genome shotgun (WGS) entry which is preliminary data.</text>
</comment>
<dbReference type="AlphaFoldDB" id="A0A6N8JD08"/>
<evidence type="ECO:0000313" key="7">
    <source>
        <dbReference type="Proteomes" id="UP000468388"/>
    </source>
</evidence>
<evidence type="ECO:0000256" key="3">
    <source>
        <dbReference type="ARBA" id="ARBA00022989"/>
    </source>
</evidence>
<dbReference type="OrthoDB" id="9808930at2"/>
<feature type="transmembrane region" description="Helical" evidence="5">
    <location>
        <begin position="101"/>
        <end position="119"/>
    </location>
</feature>
<evidence type="ECO:0000313" key="6">
    <source>
        <dbReference type="EMBL" id="MVT43157.1"/>
    </source>
</evidence>
<feature type="transmembrane region" description="Helical" evidence="5">
    <location>
        <begin position="12"/>
        <end position="39"/>
    </location>
</feature>
<sequence>MQQKEERTWGTLAHLGGIIGSLILPSVGNILGALIIWLVKRNEYTFVDDQGKEALNFQITVSIVSAALGIISAISMGFWSLNSIIFHRGNFDFSDITFVSGGYGLIWLLNLIFSIMGAVKANKGEAYRYPLSWRIVK</sequence>
<proteinExistence type="predicted"/>
<evidence type="ECO:0000256" key="4">
    <source>
        <dbReference type="ARBA" id="ARBA00023136"/>
    </source>
</evidence>
<comment type="subcellular location">
    <subcellularLocation>
        <location evidence="1">Membrane</location>
        <topology evidence="1">Multi-pass membrane protein</topology>
    </subcellularLocation>
</comment>
<keyword evidence="7" id="KW-1185">Reference proteome</keyword>